<dbReference type="EMBL" id="KV429237">
    <property type="protein sequence ID" value="KZT63142.1"/>
    <property type="molecule type" value="Genomic_DNA"/>
</dbReference>
<accession>A0A165KHJ2</accession>
<dbReference type="Proteomes" id="UP000076727">
    <property type="component" value="Unassembled WGS sequence"/>
</dbReference>
<dbReference type="AlphaFoldDB" id="A0A165KHJ2"/>
<name>A0A165KHJ2_9APHY</name>
<evidence type="ECO:0000313" key="2">
    <source>
        <dbReference type="EMBL" id="KZT63142.1"/>
    </source>
</evidence>
<proteinExistence type="predicted"/>
<reference evidence="2 3" key="1">
    <citation type="journal article" date="2016" name="Mol. Biol. Evol.">
        <title>Comparative Genomics of Early-Diverging Mushroom-Forming Fungi Provides Insights into the Origins of Lignocellulose Decay Capabilities.</title>
        <authorList>
            <person name="Nagy L.G."/>
            <person name="Riley R."/>
            <person name="Tritt A."/>
            <person name="Adam C."/>
            <person name="Daum C."/>
            <person name="Floudas D."/>
            <person name="Sun H."/>
            <person name="Yadav J.S."/>
            <person name="Pangilinan J."/>
            <person name="Larsson K.H."/>
            <person name="Matsuura K."/>
            <person name="Barry K."/>
            <person name="Labutti K."/>
            <person name="Kuo R."/>
            <person name="Ohm R.A."/>
            <person name="Bhattacharya S.S."/>
            <person name="Shirouzu T."/>
            <person name="Yoshinaga Y."/>
            <person name="Martin F.M."/>
            <person name="Grigoriev I.V."/>
            <person name="Hibbett D.S."/>
        </authorList>
    </citation>
    <scope>NUCLEOTIDE SEQUENCE [LARGE SCALE GENOMIC DNA]</scope>
    <source>
        <strain evidence="2 3">L-15889</strain>
    </source>
</reference>
<gene>
    <name evidence="2" type="ORF">DAEQUDRAFT_734159</name>
</gene>
<protein>
    <submittedName>
        <fullName evidence="2">Uncharacterized protein</fullName>
    </submittedName>
</protein>
<evidence type="ECO:0000313" key="3">
    <source>
        <dbReference type="Proteomes" id="UP000076727"/>
    </source>
</evidence>
<evidence type="ECO:0000256" key="1">
    <source>
        <dbReference type="SAM" id="MobiDB-lite"/>
    </source>
</evidence>
<sequence>MPLQPPSPSPLIRSQAAFLVSTLSRHPHFRTPSASQPPRPCTATHASAAMTTPGHLQAPP</sequence>
<keyword evidence="3" id="KW-1185">Reference proteome</keyword>
<feature type="region of interest" description="Disordered" evidence="1">
    <location>
        <begin position="23"/>
        <end position="60"/>
    </location>
</feature>
<organism evidence="2 3">
    <name type="scientific">Daedalea quercina L-15889</name>
    <dbReference type="NCBI Taxonomy" id="1314783"/>
    <lineage>
        <taxon>Eukaryota</taxon>
        <taxon>Fungi</taxon>
        <taxon>Dikarya</taxon>
        <taxon>Basidiomycota</taxon>
        <taxon>Agaricomycotina</taxon>
        <taxon>Agaricomycetes</taxon>
        <taxon>Polyporales</taxon>
        <taxon>Fomitopsis</taxon>
    </lineage>
</organism>